<keyword evidence="5" id="KW-1185">Reference proteome</keyword>
<dbReference type="InterPro" id="IPR036875">
    <property type="entry name" value="Znf_CCHC_sf"/>
</dbReference>
<evidence type="ECO:0000256" key="1">
    <source>
        <dbReference type="PROSITE-ProRule" id="PRU00047"/>
    </source>
</evidence>
<reference evidence="4 5" key="1">
    <citation type="journal article" date="2018" name="Mol. Plant">
        <title>The genome of Artemisia annua provides insight into the evolution of Asteraceae family and artemisinin biosynthesis.</title>
        <authorList>
            <person name="Shen Q."/>
            <person name="Zhang L."/>
            <person name="Liao Z."/>
            <person name="Wang S."/>
            <person name="Yan T."/>
            <person name="Shi P."/>
            <person name="Liu M."/>
            <person name="Fu X."/>
            <person name="Pan Q."/>
            <person name="Wang Y."/>
            <person name="Lv Z."/>
            <person name="Lu X."/>
            <person name="Zhang F."/>
            <person name="Jiang W."/>
            <person name="Ma Y."/>
            <person name="Chen M."/>
            <person name="Hao X."/>
            <person name="Li L."/>
            <person name="Tang Y."/>
            <person name="Lv G."/>
            <person name="Zhou Y."/>
            <person name="Sun X."/>
            <person name="Brodelius P.E."/>
            <person name="Rose J.K.C."/>
            <person name="Tang K."/>
        </authorList>
    </citation>
    <scope>NUCLEOTIDE SEQUENCE [LARGE SCALE GENOMIC DNA]</scope>
    <source>
        <strain evidence="5">cv. Huhao1</strain>
        <tissue evidence="4">Leaf</tissue>
    </source>
</reference>
<organism evidence="4 5">
    <name type="scientific">Artemisia annua</name>
    <name type="common">Sweet wormwood</name>
    <dbReference type="NCBI Taxonomy" id="35608"/>
    <lineage>
        <taxon>Eukaryota</taxon>
        <taxon>Viridiplantae</taxon>
        <taxon>Streptophyta</taxon>
        <taxon>Embryophyta</taxon>
        <taxon>Tracheophyta</taxon>
        <taxon>Spermatophyta</taxon>
        <taxon>Magnoliopsida</taxon>
        <taxon>eudicotyledons</taxon>
        <taxon>Gunneridae</taxon>
        <taxon>Pentapetalae</taxon>
        <taxon>asterids</taxon>
        <taxon>campanulids</taxon>
        <taxon>Asterales</taxon>
        <taxon>Asteraceae</taxon>
        <taxon>Asteroideae</taxon>
        <taxon>Anthemideae</taxon>
        <taxon>Artemisiinae</taxon>
        <taxon>Artemisia</taxon>
    </lineage>
</organism>
<dbReference type="AlphaFoldDB" id="A0A2U1LNX6"/>
<gene>
    <name evidence="4" type="ORF">CTI12_AA473120</name>
</gene>
<dbReference type="PANTHER" id="PTHR48453">
    <property type="entry name" value="CCHC-TYPE DOMAIN-CONTAINING PROTEIN"/>
    <property type="match status" value="1"/>
</dbReference>
<dbReference type="InterPro" id="IPR001878">
    <property type="entry name" value="Znf_CCHC"/>
</dbReference>
<name>A0A2U1LNX6_ARTAN</name>
<dbReference type="Gene3D" id="3.30.60.220">
    <property type="match status" value="1"/>
</dbReference>
<evidence type="ECO:0000313" key="5">
    <source>
        <dbReference type="Proteomes" id="UP000245207"/>
    </source>
</evidence>
<dbReference type="PANTHER" id="PTHR48453:SF1">
    <property type="entry name" value="CCHC-TYPE DOMAIN-CONTAINING PROTEIN"/>
    <property type="match status" value="1"/>
</dbReference>
<dbReference type="GO" id="GO:0003676">
    <property type="term" value="F:nucleic acid binding"/>
    <property type="evidence" value="ECO:0007669"/>
    <property type="project" value="InterPro"/>
</dbReference>
<comment type="caution">
    <text evidence="4">The sequence shown here is derived from an EMBL/GenBank/DDBJ whole genome shotgun (WGS) entry which is preliminary data.</text>
</comment>
<sequence>MVRGREIAIIRLNVLALRFHHRGPLCLQLLVLDRFLSCMLRIVTGRDYRSLGISVVARTVYLDAEMKPKDLDLSSALENLKAYNYYSIANNNNNPTPINKDDEDESNRRHYKRPRIINSPSPPLPEKDGPMSHHDYILKIRIVTGRDYRSLGISVVARTVYLDAEMKPKDLDLSSALENLKAYNYYSIANNNNNPTPINKDDEDESNRRHYKRPRIINSPSPPLPEKDGPMSHHDYILKIRKETTQPGGQLSIHHVWDPSGRRLIRNKNNADHVKEISEQRFPVPGEPVCVVCGKYGEYICDEVLFVISAHFIHALFKLTRFCWVFPILLQTDDDICSIDCKAQLLDNYKTFQRKGSVSNTIVSIFSFLNVVTTNITLTSASSVSKLTRNKAPSSSQNIAEASSERIFPSQVYESGGDTWDFNRHRCWKCKNAGHLAEDCLVVMSNLQSFSSVLLAEDSSIRDLSCFFMQASSSVSGSSRIPKDLLELFKRCHQIGKKSAAAKCNACHRSTTLATCLDCRVSFCDRLNAVNQLVRSPVSRIFLFVTSALIKPLTSFMTCTTQPGKQQEFQLLLALYVAKITLLGTG</sequence>
<accession>A0A2U1LNX6</accession>
<evidence type="ECO:0000259" key="3">
    <source>
        <dbReference type="PROSITE" id="PS50158"/>
    </source>
</evidence>
<feature type="region of interest" description="Disordered" evidence="2">
    <location>
        <begin position="93"/>
        <end position="130"/>
    </location>
</feature>
<dbReference type="GO" id="GO:0008270">
    <property type="term" value="F:zinc ion binding"/>
    <property type="evidence" value="ECO:0007669"/>
    <property type="project" value="UniProtKB-KW"/>
</dbReference>
<keyword evidence="1" id="KW-0479">Metal-binding</keyword>
<dbReference type="PROSITE" id="PS50158">
    <property type="entry name" value="ZF_CCHC"/>
    <property type="match status" value="1"/>
</dbReference>
<keyword evidence="1" id="KW-0863">Zinc-finger</keyword>
<proteinExistence type="predicted"/>
<evidence type="ECO:0000313" key="4">
    <source>
        <dbReference type="EMBL" id="PWA50688.1"/>
    </source>
</evidence>
<dbReference type="EMBL" id="PKPP01008435">
    <property type="protein sequence ID" value="PWA50688.1"/>
    <property type="molecule type" value="Genomic_DNA"/>
</dbReference>
<keyword evidence="1" id="KW-0862">Zinc</keyword>
<feature type="region of interest" description="Disordered" evidence="2">
    <location>
        <begin position="189"/>
        <end position="228"/>
    </location>
</feature>
<feature type="compositionally biased region" description="Low complexity" evidence="2">
    <location>
        <begin position="189"/>
        <end position="198"/>
    </location>
</feature>
<protein>
    <submittedName>
        <fullName evidence="4">Zinc finger, CCHC-type</fullName>
    </submittedName>
</protein>
<dbReference type="Proteomes" id="UP000245207">
    <property type="component" value="Unassembled WGS sequence"/>
</dbReference>
<dbReference type="SUPFAM" id="SSF57756">
    <property type="entry name" value="Retrovirus zinc finger-like domains"/>
    <property type="match status" value="1"/>
</dbReference>
<dbReference type="OrthoDB" id="10070154at2759"/>
<feature type="domain" description="CCHC-type" evidence="3">
    <location>
        <begin position="426"/>
        <end position="440"/>
    </location>
</feature>
<evidence type="ECO:0000256" key="2">
    <source>
        <dbReference type="SAM" id="MobiDB-lite"/>
    </source>
</evidence>
<dbReference type="STRING" id="35608.A0A2U1LNX6"/>